<evidence type="ECO:0000313" key="2">
    <source>
        <dbReference type="Proteomes" id="UP000002415"/>
    </source>
</evidence>
<reference evidence="1 2" key="2">
    <citation type="journal article" date="2009" name="Proc. Natl. Acad. Sci. U.S.A.">
        <title>On the chimeric nature, thermophilic origin, and phylogenetic placement of the Thermotogales.</title>
        <authorList>
            <person name="Zhaxybayeva O."/>
            <person name="Swithers K.S."/>
            <person name="Lapierre P."/>
            <person name="Fournier G.P."/>
            <person name="Bickhart D.M."/>
            <person name="DeBoy R.T."/>
            <person name="Nelson K.E."/>
            <person name="Nesbo C.L."/>
            <person name="Doolittle W.F."/>
            <person name="Gogarten J.P."/>
            <person name="Noll K.M."/>
        </authorList>
    </citation>
    <scope>NUCLEOTIDE SEQUENCE [LARGE SCALE GENOMIC DNA]</scope>
    <source>
        <strain evidence="2">ATCC 35602 / DSM 5306 / Rt17-B1</strain>
    </source>
</reference>
<dbReference type="OrthoDB" id="44185at2"/>
<reference evidence="1 2" key="1">
    <citation type="submission" date="2007-07" db="EMBL/GenBank/DDBJ databases">
        <title>Complete sequence of Fervidobacterium nodosum Rt17-B1.</title>
        <authorList>
            <consortium name="US DOE Joint Genome Institute"/>
            <person name="Copeland A."/>
            <person name="Lucas S."/>
            <person name="Lapidus A."/>
            <person name="Barry K."/>
            <person name="Glavina del Rio T."/>
            <person name="Dalin E."/>
            <person name="Tice H."/>
            <person name="Pitluck S."/>
            <person name="Saunders E."/>
            <person name="Brettin T."/>
            <person name="Bruce D."/>
            <person name="Detter J.C."/>
            <person name="Han C."/>
            <person name="Schmutz J."/>
            <person name="Larimer F."/>
            <person name="Land M."/>
            <person name="Hauser L."/>
            <person name="Kyrpides N."/>
            <person name="Mikhailova N."/>
            <person name="Nelson K."/>
            <person name="Gogarten J.P."/>
            <person name="Noll K."/>
            <person name="Richardson P."/>
        </authorList>
    </citation>
    <scope>NUCLEOTIDE SEQUENCE [LARGE SCALE GENOMIC DNA]</scope>
    <source>
        <strain evidence="2">ATCC 35602 / DSM 5306 / Rt17-B1</strain>
    </source>
</reference>
<dbReference type="HOGENOM" id="CLU_1330288_0_0_0"/>
<dbReference type="STRING" id="381764.Fnod_1775"/>
<organism evidence="1 2">
    <name type="scientific">Fervidobacterium nodosum (strain ATCC 35602 / DSM 5306 / Rt17-B1)</name>
    <dbReference type="NCBI Taxonomy" id="381764"/>
    <lineage>
        <taxon>Bacteria</taxon>
        <taxon>Thermotogati</taxon>
        <taxon>Thermotogota</taxon>
        <taxon>Thermotogae</taxon>
        <taxon>Thermotogales</taxon>
        <taxon>Fervidobacteriaceae</taxon>
        <taxon>Fervidobacterium</taxon>
    </lineage>
</organism>
<dbReference type="RefSeq" id="WP_011994899.1">
    <property type="nucleotide sequence ID" value="NC_009718.1"/>
</dbReference>
<protein>
    <submittedName>
        <fullName evidence="1">Uncharacterized protein</fullName>
    </submittedName>
</protein>
<keyword evidence="2" id="KW-1185">Reference proteome</keyword>
<sequence length="206" mass="24068">MKKHLNLYKTLIVIFLLFISSLPIKMFSQEKNEGISVYGFIEKMAGQRDFSISVKLTFETLDGEKRKVFTTAFDMKVDNLENFNFKMKQPEILNGIVINYNIISKRIEYVYKNIKTSEIAKAETTQIGGIVQNITDFLSSPLFDAKEYKDYVEFRPKNFQVLSRFGVQPIIVRMYVKNDLPERIEITNDKTDEKVTLKFEKFIIGK</sequence>
<dbReference type="AlphaFoldDB" id="A7HNX5"/>
<dbReference type="EMBL" id="CP000771">
    <property type="protein sequence ID" value="ABS61608.1"/>
    <property type="molecule type" value="Genomic_DNA"/>
</dbReference>
<dbReference type="KEGG" id="fno:Fnod_1775"/>
<dbReference type="eggNOG" id="ENOG5033JJ7">
    <property type="taxonomic scope" value="Bacteria"/>
</dbReference>
<proteinExistence type="predicted"/>
<evidence type="ECO:0000313" key="1">
    <source>
        <dbReference type="EMBL" id="ABS61608.1"/>
    </source>
</evidence>
<accession>A7HNX5</accession>
<gene>
    <name evidence="1" type="ordered locus">Fnod_1775</name>
</gene>
<name>A7HNX5_FERNB</name>
<dbReference type="Proteomes" id="UP000002415">
    <property type="component" value="Chromosome"/>
</dbReference>